<dbReference type="EMBL" id="CP027668">
    <property type="protein sequence ID" value="AVO45004.1"/>
    <property type="molecule type" value="Genomic_DNA"/>
</dbReference>
<sequence length="172" mass="18549">MTPPSKLGPIVSSAHLASGELPALSEFEFGMMMVSHAFHRWTVRCAAAGGAPGLSALENMILHTVYHRGRPKRLADIALVLNVEDMHLVTYAVKKLEKAGLVKGEKIGKEKAVSVTKKGAEAVMRYHEVREALLIQSVKAFGTDPEVLSRIATEMRALSGLYDQAARAAASL</sequence>
<evidence type="ECO:0000259" key="1">
    <source>
        <dbReference type="SMART" id="SM00347"/>
    </source>
</evidence>
<dbReference type="AlphaFoldDB" id="A0A2S0NA07"/>
<dbReference type="InterPro" id="IPR014601">
    <property type="entry name" value="Trans_reg_MarR_HTH"/>
</dbReference>
<dbReference type="Gene3D" id="1.10.10.10">
    <property type="entry name" value="Winged helix-like DNA-binding domain superfamily/Winged helix DNA-binding domain"/>
    <property type="match status" value="1"/>
</dbReference>
<dbReference type="SUPFAM" id="SSF46785">
    <property type="entry name" value="Winged helix' DNA-binding domain"/>
    <property type="match status" value="1"/>
</dbReference>
<accession>A0A2S0NA07</accession>
<dbReference type="InterPro" id="IPR036388">
    <property type="entry name" value="WH-like_DNA-bd_sf"/>
</dbReference>
<feature type="domain" description="HTH marR-type" evidence="1">
    <location>
        <begin position="47"/>
        <end position="147"/>
    </location>
</feature>
<dbReference type="PIRSF" id="PIRSF036158">
    <property type="entry name" value="UCP036158_MarR"/>
    <property type="match status" value="1"/>
</dbReference>
<dbReference type="InterPro" id="IPR000835">
    <property type="entry name" value="HTH_MarR-typ"/>
</dbReference>
<organism evidence="2 3">
    <name type="scientific">Phreatobacter cathodiphilus</name>
    <dbReference type="NCBI Taxonomy" id="1868589"/>
    <lineage>
        <taxon>Bacteria</taxon>
        <taxon>Pseudomonadati</taxon>
        <taxon>Pseudomonadota</taxon>
        <taxon>Alphaproteobacteria</taxon>
        <taxon>Hyphomicrobiales</taxon>
        <taxon>Phreatobacteraceae</taxon>
        <taxon>Phreatobacter</taxon>
    </lineage>
</organism>
<proteinExistence type="predicted"/>
<dbReference type="InterPro" id="IPR036390">
    <property type="entry name" value="WH_DNA-bd_sf"/>
</dbReference>
<dbReference type="GO" id="GO:0003700">
    <property type="term" value="F:DNA-binding transcription factor activity"/>
    <property type="evidence" value="ECO:0007669"/>
    <property type="project" value="InterPro"/>
</dbReference>
<evidence type="ECO:0000313" key="3">
    <source>
        <dbReference type="Proteomes" id="UP000237889"/>
    </source>
</evidence>
<gene>
    <name evidence="2" type="ORF">C6569_07960</name>
</gene>
<evidence type="ECO:0000313" key="2">
    <source>
        <dbReference type="EMBL" id="AVO45004.1"/>
    </source>
</evidence>
<dbReference type="SMART" id="SM00347">
    <property type="entry name" value="HTH_MARR"/>
    <property type="match status" value="1"/>
</dbReference>
<dbReference type="RefSeq" id="WP_106748345.1">
    <property type="nucleotide sequence ID" value="NZ_CP027668.1"/>
</dbReference>
<name>A0A2S0NA07_9HYPH</name>
<reference evidence="2 3" key="1">
    <citation type="submission" date="2018-03" db="EMBL/GenBank/DDBJ databases">
        <title>Genome sequencing of Phreatobacter sp.</title>
        <authorList>
            <person name="Kim S.-J."/>
            <person name="Heo J."/>
            <person name="Kwon S.-W."/>
        </authorList>
    </citation>
    <scope>NUCLEOTIDE SEQUENCE [LARGE SCALE GENOMIC DNA]</scope>
    <source>
        <strain evidence="2 3">S-12</strain>
    </source>
</reference>
<dbReference type="KEGG" id="phr:C6569_07960"/>
<dbReference type="Pfam" id="PF13463">
    <property type="entry name" value="HTH_27"/>
    <property type="match status" value="1"/>
</dbReference>
<keyword evidence="3" id="KW-1185">Reference proteome</keyword>
<dbReference type="OrthoDB" id="7504146at2"/>
<protein>
    <submittedName>
        <fullName evidence="2">Transcriptional regulator</fullName>
    </submittedName>
</protein>
<dbReference type="Proteomes" id="UP000237889">
    <property type="component" value="Chromosome"/>
</dbReference>